<accession>A0ABC8RUL0</accession>
<protein>
    <submittedName>
        <fullName evidence="1">Uncharacterized protein</fullName>
    </submittedName>
</protein>
<keyword evidence="2" id="KW-1185">Reference proteome</keyword>
<proteinExistence type="predicted"/>
<reference evidence="1 2" key="1">
    <citation type="submission" date="2024-02" db="EMBL/GenBank/DDBJ databases">
        <authorList>
            <person name="Vignale AGUSTIN F."/>
            <person name="Sosa J E."/>
            <person name="Modenutti C."/>
        </authorList>
    </citation>
    <scope>NUCLEOTIDE SEQUENCE [LARGE SCALE GENOMIC DNA]</scope>
</reference>
<sequence>RIDVPLPSLPPFLAPHVILSPPPTSQNAILTSSSQGVSPLLVEESTGYVGVSFSPSSVDVTGALESIAPFLRESSSSWFV</sequence>
<dbReference type="AlphaFoldDB" id="A0ABC8RUL0"/>
<name>A0ABC8RUL0_9AQUA</name>
<evidence type="ECO:0000313" key="2">
    <source>
        <dbReference type="Proteomes" id="UP001642360"/>
    </source>
</evidence>
<organism evidence="1 2">
    <name type="scientific">Ilex paraguariensis</name>
    <name type="common">yerba mate</name>
    <dbReference type="NCBI Taxonomy" id="185542"/>
    <lineage>
        <taxon>Eukaryota</taxon>
        <taxon>Viridiplantae</taxon>
        <taxon>Streptophyta</taxon>
        <taxon>Embryophyta</taxon>
        <taxon>Tracheophyta</taxon>
        <taxon>Spermatophyta</taxon>
        <taxon>Magnoliopsida</taxon>
        <taxon>eudicotyledons</taxon>
        <taxon>Gunneridae</taxon>
        <taxon>Pentapetalae</taxon>
        <taxon>asterids</taxon>
        <taxon>campanulids</taxon>
        <taxon>Aquifoliales</taxon>
        <taxon>Aquifoliaceae</taxon>
        <taxon>Ilex</taxon>
    </lineage>
</organism>
<feature type="non-terminal residue" evidence="1">
    <location>
        <position position="1"/>
    </location>
</feature>
<dbReference type="Proteomes" id="UP001642360">
    <property type="component" value="Unassembled WGS sequence"/>
</dbReference>
<evidence type="ECO:0000313" key="1">
    <source>
        <dbReference type="EMBL" id="CAK9148666.1"/>
    </source>
</evidence>
<comment type="caution">
    <text evidence="1">The sequence shown here is derived from an EMBL/GenBank/DDBJ whole genome shotgun (WGS) entry which is preliminary data.</text>
</comment>
<gene>
    <name evidence="1" type="ORF">ILEXP_LOCUS16636</name>
</gene>
<dbReference type="EMBL" id="CAUOFW020001781">
    <property type="protein sequence ID" value="CAK9148666.1"/>
    <property type="molecule type" value="Genomic_DNA"/>
</dbReference>